<name>A0A422NGU4_9TRYP</name>
<dbReference type="Pfam" id="PF20445">
    <property type="entry name" value="RHS_N"/>
    <property type="match status" value="1"/>
</dbReference>
<reference evidence="4 5" key="1">
    <citation type="journal article" date="2018" name="BMC Genomics">
        <title>Genomic comparison of Trypanosoma conorhini and Trypanosoma rangeli to Trypanosoma cruzi strains of high and low virulence.</title>
        <authorList>
            <person name="Bradwell K.R."/>
            <person name="Koparde V.N."/>
            <person name="Matveyev A.V."/>
            <person name="Serrano M.G."/>
            <person name="Alves J.M."/>
            <person name="Parikh H."/>
            <person name="Huang B."/>
            <person name="Lee V."/>
            <person name="Espinosa-Alvarez O."/>
            <person name="Ortiz P.A."/>
            <person name="Costa-Martins A.G."/>
            <person name="Teixeira M.M."/>
            <person name="Buck G.A."/>
        </authorList>
    </citation>
    <scope>NUCLEOTIDE SEQUENCE [LARGE SCALE GENOMIC DNA]</scope>
    <source>
        <strain evidence="4 5">025E</strain>
    </source>
</reference>
<evidence type="ECO:0000313" key="5">
    <source>
        <dbReference type="Proteomes" id="UP000284403"/>
    </source>
</evidence>
<keyword evidence="5" id="KW-1185">Reference proteome</keyword>
<dbReference type="Pfam" id="PF07999">
    <property type="entry name" value="RHSP"/>
    <property type="match status" value="1"/>
</dbReference>
<dbReference type="Proteomes" id="UP000284403">
    <property type="component" value="Unassembled WGS sequence"/>
</dbReference>
<dbReference type="InterPro" id="IPR006518">
    <property type="entry name" value="Trypano_RHS"/>
</dbReference>
<evidence type="ECO:0000313" key="4">
    <source>
        <dbReference type="EMBL" id="RNF04682.1"/>
    </source>
</evidence>
<dbReference type="InterPro" id="IPR046836">
    <property type="entry name" value="RHS_C"/>
</dbReference>
<comment type="caution">
    <text evidence="4">The sequence shown here is derived from an EMBL/GenBank/DDBJ whole genome shotgun (WGS) entry which is preliminary data.</text>
</comment>
<accession>A0A422NGU4</accession>
<organism evidence="4 5">
    <name type="scientific">Trypanosoma conorhini</name>
    <dbReference type="NCBI Taxonomy" id="83891"/>
    <lineage>
        <taxon>Eukaryota</taxon>
        <taxon>Discoba</taxon>
        <taxon>Euglenozoa</taxon>
        <taxon>Kinetoplastea</taxon>
        <taxon>Metakinetoplastina</taxon>
        <taxon>Trypanosomatida</taxon>
        <taxon>Trypanosomatidae</taxon>
        <taxon>Trypanosoma</taxon>
    </lineage>
</organism>
<evidence type="ECO:0000256" key="1">
    <source>
        <dbReference type="SAM" id="MobiDB-lite"/>
    </source>
</evidence>
<protein>
    <submittedName>
        <fullName evidence="4">Retrotransposon hot spot (RHS) protein</fullName>
    </submittedName>
</protein>
<proteinExistence type="predicted"/>
<dbReference type="OrthoDB" id="2340858at2759"/>
<feature type="compositionally biased region" description="Basic and acidic residues" evidence="1">
    <location>
        <begin position="14"/>
        <end position="27"/>
    </location>
</feature>
<dbReference type="InterPro" id="IPR046835">
    <property type="entry name" value="RHS_N"/>
</dbReference>
<dbReference type="GeneID" id="40321534"/>
<sequence>MEKEMKETMPATQKRADAGRKEERPDATDLPQGRRRAREGTGGDSEQQPAPQRRRVKETPQRGEEGRTRLPLPEGFYDSVFNAKWSHVLGHPGGEGEERELRMEVKEGQSPTQWWEFDLSGMFIKPLSDAEQFRPPRPRLMVLSSEKGWPYSLQDGTALADCFVTAEAERVWKRLNGFLRMLFRHSMGRDSEVERVLLLGTPGMGLSMTVGSYLLYQLLHYDAEQLQVAVYCLGGELAYVFDKTTQTVTEHEGAGSIVDVINGLAGREKKGYIVYDVSEEGAPPSSGLPPAGWGMILLGSPEKYNYRALAMQLRIGLTIMNCPSEPEVKAMCAWRTRDRPAQEQKEYWETVYRRMDEIGPVPRYILTEADFNERTAAVNSALQAIDASAARDFFTQEEGNMWCPENPFQKLVKIGRGRSEYCLELVCASHLSEDIRSRIRGRLCMVLSYYELLSLSARASSFSRRR</sequence>
<gene>
    <name evidence="4" type="ORF">Tco025E_07923</name>
</gene>
<feature type="region of interest" description="Disordered" evidence="1">
    <location>
        <begin position="1"/>
        <end position="73"/>
    </location>
</feature>
<evidence type="ECO:0000259" key="2">
    <source>
        <dbReference type="Pfam" id="PF07999"/>
    </source>
</evidence>
<feature type="compositionally biased region" description="Basic and acidic residues" evidence="1">
    <location>
        <begin position="57"/>
        <end position="68"/>
    </location>
</feature>
<dbReference type="AlphaFoldDB" id="A0A422NGU4"/>
<feature type="domain" description="Retrotransposon hot spot protein,C-terminal" evidence="2">
    <location>
        <begin position="197"/>
        <end position="447"/>
    </location>
</feature>
<dbReference type="RefSeq" id="XP_029225102.1">
    <property type="nucleotide sequence ID" value="XM_029374782.1"/>
</dbReference>
<dbReference type="NCBIfam" id="TIGR01631">
    <property type="entry name" value="Trypano_RHS"/>
    <property type="match status" value="1"/>
</dbReference>
<evidence type="ECO:0000259" key="3">
    <source>
        <dbReference type="Pfam" id="PF20445"/>
    </source>
</evidence>
<feature type="domain" description="Retrotransposon hot spot protein N-terminal" evidence="3">
    <location>
        <begin position="77"/>
        <end position="185"/>
    </location>
</feature>
<dbReference type="EMBL" id="MKKU01000668">
    <property type="protein sequence ID" value="RNF04682.1"/>
    <property type="molecule type" value="Genomic_DNA"/>
</dbReference>